<dbReference type="AlphaFoldDB" id="A0A4C1WWS7"/>
<dbReference type="Proteomes" id="UP000299102">
    <property type="component" value="Unassembled WGS sequence"/>
</dbReference>
<name>A0A4C1WWS7_EUMVA</name>
<sequence>MRWRGVRRRSRRRLNRDGKCLSKIGLDRKIFVNIFLTTHLPRARPVRTHSSQSDVPGQPGPRAIDTPDHVTGAIGCAHLALSAALR</sequence>
<dbReference type="EMBL" id="BGZK01000648">
    <property type="protein sequence ID" value="GBP54514.1"/>
    <property type="molecule type" value="Genomic_DNA"/>
</dbReference>
<keyword evidence="3" id="KW-1185">Reference proteome</keyword>
<reference evidence="2 3" key="1">
    <citation type="journal article" date="2019" name="Commun. Biol.">
        <title>The bagworm genome reveals a unique fibroin gene that provides high tensile strength.</title>
        <authorList>
            <person name="Kono N."/>
            <person name="Nakamura H."/>
            <person name="Ohtoshi R."/>
            <person name="Tomita M."/>
            <person name="Numata K."/>
            <person name="Arakawa K."/>
        </authorList>
    </citation>
    <scope>NUCLEOTIDE SEQUENCE [LARGE SCALE GENOMIC DNA]</scope>
</reference>
<evidence type="ECO:0000256" key="1">
    <source>
        <dbReference type="SAM" id="MobiDB-lite"/>
    </source>
</evidence>
<feature type="region of interest" description="Disordered" evidence="1">
    <location>
        <begin position="45"/>
        <end position="67"/>
    </location>
</feature>
<evidence type="ECO:0000313" key="3">
    <source>
        <dbReference type="Proteomes" id="UP000299102"/>
    </source>
</evidence>
<proteinExistence type="predicted"/>
<accession>A0A4C1WWS7</accession>
<gene>
    <name evidence="2" type="ORF">EVAR_47386_1</name>
</gene>
<comment type="caution">
    <text evidence="2">The sequence shown here is derived from an EMBL/GenBank/DDBJ whole genome shotgun (WGS) entry which is preliminary data.</text>
</comment>
<protein>
    <submittedName>
        <fullName evidence="2">Uncharacterized protein</fullName>
    </submittedName>
</protein>
<organism evidence="2 3">
    <name type="scientific">Eumeta variegata</name>
    <name type="common">Bagworm moth</name>
    <name type="synonym">Eumeta japonica</name>
    <dbReference type="NCBI Taxonomy" id="151549"/>
    <lineage>
        <taxon>Eukaryota</taxon>
        <taxon>Metazoa</taxon>
        <taxon>Ecdysozoa</taxon>
        <taxon>Arthropoda</taxon>
        <taxon>Hexapoda</taxon>
        <taxon>Insecta</taxon>
        <taxon>Pterygota</taxon>
        <taxon>Neoptera</taxon>
        <taxon>Endopterygota</taxon>
        <taxon>Lepidoptera</taxon>
        <taxon>Glossata</taxon>
        <taxon>Ditrysia</taxon>
        <taxon>Tineoidea</taxon>
        <taxon>Psychidae</taxon>
        <taxon>Oiketicinae</taxon>
        <taxon>Eumeta</taxon>
    </lineage>
</organism>
<evidence type="ECO:0000313" key="2">
    <source>
        <dbReference type="EMBL" id="GBP54514.1"/>
    </source>
</evidence>